<evidence type="ECO:0000313" key="3">
    <source>
        <dbReference type="Proteomes" id="UP001176429"/>
    </source>
</evidence>
<proteinExistence type="predicted"/>
<dbReference type="EMBL" id="JAUQSY010000009">
    <property type="protein sequence ID" value="MDO7875993.1"/>
    <property type="molecule type" value="Genomic_DNA"/>
</dbReference>
<protein>
    <submittedName>
        <fullName evidence="2">Uncharacterized protein</fullName>
    </submittedName>
</protein>
<name>A0ABT9BEB0_9BACT</name>
<keyword evidence="3" id="KW-1185">Reference proteome</keyword>
<feature type="coiled-coil region" evidence="1">
    <location>
        <begin position="240"/>
        <end position="267"/>
    </location>
</feature>
<organism evidence="2 3">
    <name type="scientific">Hymenobacter aranciens</name>
    <dbReference type="NCBI Taxonomy" id="3063996"/>
    <lineage>
        <taxon>Bacteria</taxon>
        <taxon>Pseudomonadati</taxon>
        <taxon>Bacteroidota</taxon>
        <taxon>Cytophagia</taxon>
        <taxon>Cytophagales</taxon>
        <taxon>Hymenobacteraceae</taxon>
        <taxon>Hymenobacter</taxon>
    </lineage>
</organism>
<gene>
    <name evidence="2" type="ORF">Q5H93_14715</name>
</gene>
<dbReference type="Proteomes" id="UP001176429">
    <property type="component" value="Unassembled WGS sequence"/>
</dbReference>
<dbReference type="RefSeq" id="WP_305007323.1">
    <property type="nucleotide sequence ID" value="NZ_JAUQSY010000009.1"/>
</dbReference>
<accession>A0ABT9BEB0</accession>
<keyword evidence="1" id="KW-0175">Coiled coil</keyword>
<reference evidence="2" key="1">
    <citation type="submission" date="2023-07" db="EMBL/GenBank/DDBJ databases">
        <authorList>
            <person name="Kim M.K."/>
        </authorList>
    </citation>
    <scope>NUCLEOTIDE SEQUENCE</scope>
    <source>
        <strain evidence="2">ASUV-10-1</strain>
    </source>
</reference>
<sequence length="269" mass="31010">MHTVELDGHTRQVPAEWNELTRPLLLELVPALYSPADSPTQLRLRVLRVLLQVSWNQLLELTNVQLAQVLWLADPFVDEVRLIKQLVPTLQAPGRARWWAPRENFRNVRMLEFIFADAYFVAFSQDLSRTDYLDQLVGVLYRPERTPYRPNAPDYAGDRREEFNPVHVAKRAAGLKGKLLSEKLAVYTWYRGCREQLVQEFPQVFRTPDEQAPDPQQGGWAKVARDLAGGIFGTLQQTEQQLVRDILAKLQDDAQEAERLRQQAKSTNP</sequence>
<evidence type="ECO:0000313" key="2">
    <source>
        <dbReference type="EMBL" id="MDO7875993.1"/>
    </source>
</evidence>
<comment type="caution">
    <text evidence="2">The sequence shown here is derived from an EMBL/GenBank/DDBJ whole genome shotgun (WGS) entry which is preliminary data.</text>
</comment>
<evidence type="ECO:0000256" key="1">
    <source>
        <dbReference type="SAM" id="Coils"/>
    </source>
</evidence>